<feature type="region of interest" description="Disordered" evidence="1">
    <location>
        <begin position="80"/>
        <end position="129"/>
    </location>
</feature>
<dbReference type="AlphaFoldDB" id="A0A8K0D7Q9"/>
<evidence type="ECO:0000313" key="2">
    <source>
        <dbReference type="EMBL" id="KAF2898188.1"/>
    </source>
</evidence>
<feature type="compositionally biased region" description="Basic and acidic residues" evidence="1">
    <location>
        <begin position="102"/>
        <end position="111"/>
    </location>
</feature>
<comment type="caution">
    <text evidence="2">The sequence shown here is derived from an EMBL/GenBank/DDBJ whole genome shotgun (WGS) entry which is preliminary data.</text>
</comment>
<protein>
    <submittedName>
        <fullName evidence="2">Uncharacterized protein</fullName>
    </submittedName>
</protein>
<dbReference type="EMBL" id="VTPC01003661">
    <property type="protein sequence ID" value="KAF2898188.1"/>
    <property type="molecule type" value="Genomic_DNA"/>
</dbReference>
<accession>A0A8K0D7Q9</accession>
<organism evidence="2 3">
    <name type="scientific">Ignelater luminosus</name>
    <name type="common">Cucubano</name>
    <name type="synonym">Pyrophorus luminosus</name>
    <dbReference type="NCBI Taxonomy" id="2038154"/>
    <lineage>
        <taxon>Eukaryota</taxon>
        <taxon>Metazoa</taxon>
        <taxon>Ecdysozoa</taxon>
        <taxon>Arthropoda</taxon>
        <taxon>Hexapoda</taxon>
        <taxon>Insecta</taxon>
        <taxon>Pterygota</taxon>
        <taxon>Neoptera</taxon>
        <taxon>Endopterygota</taxon>
        <taxon>Coleoptera</taxon>
        <taxon>Polyphaga</taxon>
        <taxon>Elateriformia</taxon>
        <taxon>Elateroidea</taxon>
        <taxon>Elateridae</taxon>
        <taxon>Agrypninae</taxon>
        <taxon>Pyrophorini</taxon>
        <taxon>Ignelater</taxon>
    </lineage>
</organism>
<dbReference type="OrthoDB" id="6768668at2759"/>
<name>A0A8K0D7Q9_IGNLU</name>
<evidence type="ECO:0000256" key="1">
    <source>
        <dbReference type="SAM" id="MobiDB-lite"/>
    </source>
</evidence>
<reference evidence="2" key="1">
    <citation type="submission" date="2019-08" db="EMBL/GenBank/DDBJ databases">
        <title>The genome of the North American firefly Photinus pyralis.</title>
        <authorList>
            <consortium name="Photinus pyralis genome working group"/>
            <person name="Fallon T.R."/>
            <person name="Sander Lower S.E."/>
            <person name="Weng J.-K."/>
        </authorList>
    </citation>
    <scope>NUCLEOTIDE SEQUENCE</scope>
    <source>
        <strain evidence="2">TRF0915ILg1</strain>
        <tissue evidence="2">Whole body</tissue>
    </source>
</reference>
<dbReference type="Proteomes" id="UP000801492">
    <property type="component" value="Unassembled WGS sequence"/>
</dbReference>
<proteinExistence type="predicted"/>
<sequence>MMMFAVTLRPGAYLLSARCRNTHLYDKENKNKSTLIHLVHGPTPWMQSQLDALEEIAQNYPGFHIELIVVQNEVNYVNTEDKSANKEPTQPGYSDGQHNKHKPTETTKHVQENNTSPTTLESHTKSENPIKVTHPEELKRVKRIKRHSKHKQNANRKKKYYPWEKIQLNINIGTRKLLKMFLNHKVFEDPFGEGRRHKKGAFQSQTQLSTNLPLVHGIQDLIKMHSNIHMKNSTYEEIFKHSPLHFSWQNLNQITRLFAVRVLQMWNFAGITFDLPEFLKTPESLKTIPINNTKAPINDKSNTTNTSSVQKSFAENEGKYKRLIIVGLPSFEQLPEGLVTVDDNGLHMETKTICHAFFGEILINFKGATLETMPADIIKRTLKTFCKRGAVDTDYCKNITT</sequence>
<feature type="compositionally biased region" description="Polar residues" evidence="1">
    <location>
        <begin position="112"/>
        <end position="121"/>
    </location>
</feature>
<evidence type="ECO:0000313" key="3">
    <source>
        <dbReference type="Proteomes" id="UP000801492"/>
    </source>
</evidence>
<gene>
    <name evidence="2" type="ORF">ILUMI_07992</name>
</gene>
<keyword evidence="3" id="KW-1185">Reference proteome</keyword>